<dbReference type="PANTHER" id="PTHR11203">
    <property type="entry name" value="CLEAVAGE AND POLYADENYLATION SPECIFICITY FACTOR FAMILY MEMBER"/>
    <property type="match status" value="1"/>
</dbReference>
<dbReference type="Pfam" id="PF16415">
    <property type="entry name" value="CNOT1_CAF1_bind"/>
    <property type="match status" value="1"/>
</dbReference>
<sequence>MPSLCNTDDILLDAVTRCYGKTLTAGELRAAAAAIGLEYPATGRRIGAIEKPHSQKAPGERSPTLVKTSSFAESDCAESMSEALLKVADTEKEWAPPAAIAEAVGFIVMELRHTNTETQVVQMASLIRMQPPCFTNWLVHELLRHIPDMTNHLSTYYEFFVALCRHDLGHCMEQMMREETYAYVKKLLNRQNCIISGFNDRQVLKNLGAWIGFMTVAKDYPIFDRELNIRELLQTALTKGDTALCVVVPFVTRIMRSCRLSLLLSPDSAWSRSIIRILVAIHRCQPVKMNIKFEVALLLRAFGMNIEDVETEDCLDSARFTERRLNFSGFPERFEGDPLESKLQLARDLGIPLIVAEKTLQFYKYNVDDAEEIVGVNEEAIAAANGRSIKIPLIETVNEVLCERRSCLPLLDGDIEAMQTCDGSIAFSGFTAFPDTNELPPFPVTFDSEPMVVVPSGDQSIDYMHCAEMLFYDLNQKYMSSSCAQIESFENLLEVISTYKEQGLLAVESAEPFLIACMQVYIQLCYTLNEEGLSSRHHCHFYADSLASIISLTAEELVAVSSEASEKFVGSVFSSMRKLFMLDFDSRDLASFLMFPYARMILASMWRLQNVCLRLKDSDLLFVFQRDMASLMMHLRPANLPCFAFWWLNIIGNHKIVWGFLSNPSHQGSSRAIFAHLLVTVLKFLAKIMGSPACDTHMCCELLQGMQRLIFYLHNFPDVLLEFYDPLCTFMPSGCVQLRNCVLSALPKGMRAPDPISLSPRSDYLGLISMDQKINVALSTTKLPFEADLLKFLESGDSPNLLDMLPAYLRIDAKEPSRFNMITVNSLVLVAGKHATEQLKARGQKPTAANVCQMPFADLFVHLSQSLCNEGRYVLFQTMSNQLRYPNIHTELYSQTLLHIFRRTTNGNVCEVMTRVMVERLVALAPHPWGLVRTFHELVSDKSSDFWNLRFVKDNPELHKLLRKMNTAQAIETLPCENILSFTPLGSGQEVGRSCHILSFKGKRIMLDCGIHPGMQSAESLPLIDFVECESIDIMLITHFHLDHCGALPWLLQKTAFRGRCFMTHATKAIYRMLIGDFIKIAKFGGEGGKQALFTEDDLERTMEKIECIDYHEQKEVNGIRFWCYVAGHVLGACMFMIEIDNVRVLYTGDFSRQEDRHLCAAELPSVKPDILVCESTYGTQVHEPREEREERFTKFVYDVVRRGGRCLIPAFALGRAQELLLILDEFWELHPELHEIPVYYASALAKKCMAVYQTFVGAMNEHVQNQIGTKNNPFVFKHVSNLKSMDHFDDVGPCVVLASPGMLQNGLSRDLFEMWCPDPKNGCIIAGYCVEGTLAKHILSEPEEIVSLGGQRLPVRLQIGYMSFSAHTDYEQTSDFIRQVRPSHLILVHGEMTQMNRLKAAIIREYEDDKTYNIQVHNPRNTESVSLTFHGERNAKVVGQMAAKLTATDDFIGGILLRRNFNLHLMAPDELSSYSDLANSRLMQTQALRYTNSVPLLVYNLRQISTDLMLCKPEKAYPIEGMNGTQPDQVIEIFKGSITVLIYRDLQMLILQWMSNPINDMFADSVLTGILHAQTNPVPDKFLPAMPLSNDRLKDLIVDSLKEVCGESAEIKSSEDTIHLKVDEHEAEIHLYPMKVKCSYPNLLHLITAITDKAEKIVASVVKRAVDVNMAIANKVKDRQLKKTRKQLRRQQKRGKLKRHVIDDLTEVEIRRKTPSLKRAANFEEDWVDDRQYKFAEEDDEDTLPLDMLDADIDWENSAFAGKRRRLLRKRDEEEEDNEEMRQFSAIKQEEGMKDMLPIKMSDGRVLARKGEIEKFSDDEKDDKEEDESEEIADKNKPEKVDEFAGLSAIEMIAKRKELLESTRQEISNMSLKLLSNPQEHIYRLRDLYKLSSGQDVHHLIRDNIMRLATVSLTQVFIDIIPGYHIRPPTEDEKKQKMKKETKKLMEFEQTLVRYYLKFLQHLEKFALKLMPRDRKTFDEKSSDVKMSALTVKCLSRLLNGAAHFNYATNIVECLVRICVSNYTPAVEDSCAALAQMFKDDYIFKMSLHGAKTIANLINQKASAVSPLLIRTLLSLNIKEVQKTDEKSKVPDLKKKRYQLAKERKSKSATKYKKQLQKLENDLKEAEATESMSTKLKYATDTMNHVFMTYFRVLKRMPTAALLDPVLEGLSKFAHLLNIEFFTDIISCLEELIDQKHLRVTDSIHCVHTVFVILSGEGQALNIDPFQFYKTMYRLLNNLPFQKKEDQDRQVQLVIKTLDRMINARRKQISLLRVAAFVKRIIAVGFMMTTRCQLALLAAVRTYFVAHPRLSSLVDEEQEVITNGIFRPDMEDPDCSNALSTTIIPELQKLQKHPEKLVQQFALNIWKNLPNAGHAQLNGQYTSMKPWNWFDEERQTWVQKPDIVHFEREINAFVGKKKELNSNTYQGIVQKWISPAL</sequence>
<dbReference type="InterPro" id="IPR011501">
    <property type="entry name" value="Noc3_N"/>
</dbReference>
<reference evidence="14" key="1">
    <citation type="submission" date="2023-06" db="EMBL/GenBank/DDBJ databases">
        <title>Genomic analysis of the entomopathogenic nematode Steinernema hermaphroditum.</title>
        <authorList>
            <person name="Schwarz E.M."/>
            <person name="Heppert J.K."/>
            <person name="Baniya A."/>
            <person name="Schwartz H.T."/>
            <person name="Tan C.-H."/>
            <person name="Antoshechkin I."/>
            <person name="Sternberg P.W."/>
            <person name="Goodrich-Blair H."/>
            <person name="Dillman A.R."/>
        </authorList>
    </citation>
    <scope>NUCLEOTIDE SEQUENCE</scope>
    <source>
        <strain evidence="14">PS9179</strain>
        <tissue evidence="14">Whole animal</tissue>
    </source>
</reference>
<dbReference type="SMART" id="SM00849">
    <property type="entry name" value="Lactamase_B"/>
    <property type="match status" value="1"/>
</dbReference>
<dbReference type="InterPro" id="IPR036866">
    <property type="entry name" value="RibonucZ/Hydroxyglut_hydro"/>
</dbReference>
<keyword evidence="5" id="KW-0378">Hydrolase</keyword>
<dbReference type="InterPro" id="IPR007196">
    <property type="entry name" value="CCR4-Not_Not1_C"/>
</dbReference>
<comment type="similarity">
    <text evidence="2">Belongs to the CBF/MAK21 family.</text>
</comment>
<dbReference type="Pfam" id="PF07521">
    <property type="entry name" value="RMMBL"/>
    <property type="match status" value="1"/>
</dbReference>
<dbReference type="GO" id="GO:0003723">
    <property type="term" value="F:RNA binding"/>
    <property type="evidence" value="ECO:0007669"/>
    <property type="project" value="TreeGrafter"/>
</dbReference>
<dbReference type="Pfam" id="PF03914">
    <property type="entry name" value="CBF"/>
    <property type="match status" value="1"/>
</dbReference>
<keyword evidence="4" id="KW-0540">Nuclease</keyword>
<dbReference type="SUPFAM" id="SSF48371">
    <property type="entry name" value="ARM repeat"/>
    <property type="match status" value="1"/>
</dbReference>
<accession>A0AA39LRQ8</accession>
<keyword evidence="15" id="KW-1185">Reference proteome</keyword>
<dbReference type="GO" id="GO:0005847">
    <property type="term" value="C:mRNA cleavage and polyadenylation specificity factor complex"/>
    <property type="evidence" value="ECO:0007669"/>
    <property type="project" value="TreeGrafter"/>
</dbReference>
<dbReference type="Pfam" id="PF10996">
    <property type="entry name" value="Beta-Casp"/>
    <property type="match status" value="1"/>
</dbReference>
<feature type="domain" description="Beta-Casp" evidence="12">
    <location>
        <begin position="1217"/>
        <end position="1339"/>
    </location>
</feature>
<dbReference type="InterPro" id="IPR001279">
    <property type="entry name" value="Metallo-B-lactamas"/>
</dbReference>
<evidence type="ECO:0000256" key="2">
    <source>
        <dbReference type="ARBA" id="ARBA00007797"/>
    </source>
</evidence>
<dbReference type="InterPro" id="IPR021718">
    <property type="entry name" value="CPSF73-100_C"/>
</dbReference>
<evidence type="ECO:0000256" key="10">
    <source>
        <dbReference type="SAM" id="MobiDB-lite"/>
    </source>
</evidence>
<dbReference type="Proteomes" id="UP001175271">
    <property type="component" value="Unassembled WGS sequence"/>
</dbReference>
<feature type="region of interest" description="Disordered" evidence="10">
    <location>
        <begin position="1811"/>
        <end position="1839"/>
    </location>
</feature>
<dbReference type="InterPro" id="IPR016024">
    <property type="entry name" value="ARM-type_fold"/>
</dbReference>
<dbReference type="Pfam" id="PF16661">
    <property type="entry name" value="Lactamase_B_6"/>
    <property type="match status" value="1"/>
</dbReference>
<dbReference type="PANTHER" id="PTHR11203:SF11">
    <property type="entry name" value="CLEAVAGE AND POLYADENYLATION SPECIFICITY FACTOR SUBUNIT 3"/>
    <property type="match status" value="1"/>
</dbReference>
<evidence type="ECO:0000256" key="6">
    <source>
        <dbReference type="ARBA" id="ARBA00023242"/>
    </source>
</evidence>
<dbReference type="SMART" id="SM01098">
    <property type="entry name" value="CPSF73-100_C"/>
    <property type="match status" value="1"/>
</dbReference>
<dbReference type="Pfam" id="PF11718">
    <property type="entry name" value="CPSF73-100_C"/>
    <property type="match status" value="1"/>
</dbReference>
<feature type="domain" description="Metallo-beta-lactamase" evidence="11">
    <location>
        <begin position="992"/>
        <end position="1205"/>
    </location>
</feature>
<evidence type="ECO:0000259" key="12">
    <source>
        <dbReference type="SMART" id="SM01027"/>
    </source>
</evidence>
<dbReference type="InterPro" id="IPR050698">
    <property type="entry name" value="MBL"/>
</dbReference>
<comment type="subcellular location">
    <subcellularLocation>
        <location evidence="1">Nucleus</location>
    </subcellularLocation>
</comment>
<keyword evidence="9" id="KW-0175">Coiled coil</keyword>
<gene>
    <name evidence="14" type="ORF">QR680_003538</name>
</gene>
<dbReference type="InterPro" id="IPR005612">
    <property type="entry name" value="CCAAT-binding_factor"/>
</dbReference>
<evidence type="ECO:0000313" key="15">
    <source>
        <dbReference type="Proteomes" id="UP001175271"/>
    </source>
</evidence>
<evidence type="ECO:0000313" key="14">
    <source>
        <dbReference type="EMBL" id="KAK0407701.1"/>
    </source>
</evidence>
<evidence type="ECO:0000256" key="1">
    <source>
        <dbReference type="ARBA" id="ARBA00004123"/>
    </source>
</evidence>
<organism evidence="14 15">
    <name type="scientific">Steinernema hermaphroditum</name>
    <dbReference type="NCBI Taxonomy" id="289476"/>
    <lineage>
        <taxon>Eukaryota</taxon>
        <taxon>Metazoa</taxon>
        <taxon>Ecdysozoa</taxon>
        <taxon>Nematoda</taxon>
        <taxon>Chromadorea</taxon>
        <taxon>Rhabditida</taxon>
        <taxon>Tylenchina</taxon>
        <taxon>Panagrolaimomorpha</taxon>
        <taxon>Strongyloidoidea</taxon>
        <taxon>Steinernematidae</taxon>
        <taxon>Steinernema</taxon>
    </lineage>
</organism>
<evidence type="ECO:0000259" key="11">
    <source>
        <dbReference type="SMART" id="SM00849"/>
    </source>
</evidence>
<keyword evidence="6" id="KW-0539">Nucleus</keyword>
<dbReference type="InterPro" id="IPR032191">
    <property type="entry name" value="CNOT1_CAF1_bind"/>
</dbReference>
<dbReference type="Pfam" id="PF04054">
    <property type="entry name" value="Not1"/>
    <property type="match status" value="1"/>
</dbReference>
<feature type="compositionally biased region" description="Acidic residues" evidence="10">
    <location>
        <begin position="1820"/>
        <end position="1832"/>
    </location>
</feature>
<evidence type="ECO:0000256" key="8">
    <source>
        <dbReference type="ARBA" id="ARBA00032937"/>
    </source>
</evidence>
<dbReference type="Gene3D" id="1.25.40.800">
    <property type="match status" value="1"/>
</dbReference>
<evidence type="ECO:0000256" key="3">
    <source>
        <dbReference type="ARBA" id="ARBA00022664"/>
    </source>
</evidence>
<dbReference type="GO" id="GO:0006398">
    <property type="term" value="P:mRNA 3'-end processing by stem-loop binding and cleavage"/>
    <property type="evidence" value="ECO:0007669"/>
    <property type="project" value="TreeGrafter"/>
</dbReference>
<dbReference type="GO" id="GO:0004521">
    <property type="term" value="F:RNA endonuclease activity"/>
    <property type="evidence" value="ECO:0007669"/>
    <property type="project" value="TreeGrafter"/>
</dbReference>
<evidence type="ECO:0000256" key="4">
    <source>
        <dbReference type="ARBA" id="ARBA00022722"/>
    </source>
</evidence>
<dbReference type="InterPro" id="IPR022712">
    <property type="entry name" value="Beta_Casp"/>
</dbReference>
<evidence type="ECO:0000256" key="7">
    <source>
        <dbReference type="ARBA" id="ARBA00032701"/>
    </source>
</evidence>
<dbReference type="Gene3D" id="1.25.40.180">
    <property type="match status" value="1"/>
</dbReference>
<keyword evidence="3" id="KW-0507">mRNA processing</keyword>
<dbReference type="FunFam" id="3.40.50.10890:FF:000001">
    <property type="entry name" value="Cleavage and polyadenylation specificity factor subunit 3"/>
    <property type="match status" value="1"/>
</dbReference>
<dbReference type="Gene3D" id="1.25.40.790">
    <property type="match status" value="1"/>
</dbReference>
<dbReference type="Pfam" id="PF07540">
    <property type="entry name" value="NOC3p"/>
    <property type="match status" value="1"/>
</dbReference>
<dbReference type="Gene3D" id="3.40.50.10890">
    <property type="match status" value="1"/>
</dbReference>
<dbReference type="Gene3D" id="3.60.15.10">
    <property type="entry name" value="Ribonuclease Z/Hydroxyacylglutathione hydrolase-like"/>
    <property type="match status" value="1"/>
</dbReference>
<feature type="domain" description="Pre-mRNA 3'-end-processing endonuclease polyadenylation factor C-term" evidence="13">
    <location>
        <begin position="1449"/>
        <end position="1662"/>
    </location>
</feature>
<dbReference type="EMBL" id="JAUCMV010000003">
    <property type="protein sequence ID" value="KAK0407701.1"/>
    <property type="molecule type" value="Genomic_DNA"/>
</dbReference>
<evidence type="ECO:0000259" key="13">
    <source>
        <dbReference type="SMART" id="SM01098"/>
    </source>
</evidence>
<dbReference type="CDD" id="cd16292">
    <property type="entry name" value="CPSF3-like_MBL-fold"/>
    <property type="match status" value="1"/>
</dbReference>
<feature type="coiled-coil region" evidence="9">
    <location>
        <begin position="2103"/>
        <end position="2137"/>
    </location>
</feature>
<dbReference type="GO" id="GO:0004534">
    <property type="term" value="F:5'-3' RNA exonuclease activity"/>
    <property type="evidence" value="ECO:0007669"/>
    <property type="project" value="TreeGrafter"/>
</dbReference>
<dbReference type="SMART" id="SM01027">
    <property type="entry name" value="Beta-Casp"/>
    <property type="match status" value="1"/>
</dbReference>
<dbReference type="SUPFAM" id="SSF56281">
    <property type="entry name" value="Metallo-hydrolase/oxidoreductase"/>
    <property type="match status" value="1"/>
</dbReference>
<dbReference type="InterPro" id="IPR011108">
    <property type="entry name" value="RMMBL"/>
</dbReference>
<evidence type="ECO:0000256" key="5">
    <source>
        <dbReference type="ARBA" id="ARBA00022801"/>
    </source>
</evidence>
<name>A0AA39LRQ8_9BILA</name>
<protein>
    <recommendedName>
        <fullName evidence="8">NOC3-like protein</fullName>
    </recommendedName>
    <alternativeName>
        <fullName evidence="7">Nucleolar complex-associated protein 3-like protein</fullName>
    </alternativeName>
</protein>
<evidence type="ECO:0000256" key="9">
    <source>
        <dbReference type="SAM" id="Coils"/>
    </source>
</evidence>
<proteinExistence type="inferred from homology"/>
<comment type="caution">
    <text evidence="14">The sequence shown here is derived from an EMBL/GenBank/DDBJ whole genome shotgun (WGS) entry which is preliminary data.</text>
</comment>